<dbReference type="Proteomes" id="UP001234989">
    <property type="component" value="Chromosome 1"/>
</dbReference>
<keyword evidence="2" id="KW-1185">Reference proteome</keyword>
<gene>
    <name evidence="1" type="ORF">MTR67_002950</name>
</gene>
<sequence>MMAIATREANASVNPNLGEVVVIIRYFTQMNPLKFHGSNVDEDPQEFIDEANVVAEDLSWLSMGNVAKGGIVVNNGLESSFESDVKDKQDLDSVFVDLKKPVSE</sequence>
<accession>A0AAF0TDR9</accession>
<reference evidence="1" key="1">
    <citation type="submission" date="2023-08" db="EMBL/GenBank/DDBJ databases">
        <title>A de novo genome assembly of Solanum verrucosum Schlechtendal, a Mexican diploid species geographically isolated from the other diploid A-genome species in potato relatives.</title>
        <authorList>
            <person name="Hosaka K."/>
        </authorList>
    </citation>
    <scope>NUCLEOTIDE SEQUENCE</scope>
    <source>
        <tissue evidence="1">Young leaves</tissue>
    </source>
</reference>
<proteinExistence type="predicted"/>
<organism evidence="1 2">
    <name type="scientific">Solanum verrucosum</name>
    <dbReference type="NCBI Taxonomy" id="315347"/>
    <lineage>
        <taxon>Eukaryota</taxon>
        <taxon>Viridiplantae</taxon>
        <taxon>Streptophyta</taxon>
        <taxon>Embryophyta</taxon>
        <taxon>Tracheophyta</taxon>
        <taxon>Spermatophyta</taxon>
        <taxon>Magnoliopsida</taxon>
        <taxon>eudicotyledons</taxon>
        <taxon>Gunneridae</taxon>
        <taxon>Pentapetalae</taxon>
        <taxon>asterids</taxon>
        <taxon>lamiids</taxon>
        <taxon>Solanales</taxon>
        <taxon>Solanaceae</taxon>
        <taxon>Solanoideae</taxon>
        <taxon>Solaneae</taxon>
        <taxon>Solanum</taxon>
    </lineage>
</organism>
<dbReference type="AlphaFoldDB" id="A0AAF0TDR9"/>
<protein>
    <submittedName>
        <fullName evidence="1">Uncharacterized protein</fullName>
    </submittedName>
</protein>
<name>A0AAF0TDR9_SOLVR</name>
<dbReference type="EMBL" id="CP133612">
    <property type="protein sequence ID" value="WMV09565.1"/>
    <property type="molecule type" value="Genomic_DNA"/>
</dbReference>
<evidence type="ECO:0000313" key="2">
    <source>
        <dbReference type="Proteomes" id="UP001234989"/>
    </source>
</evidence>
<evidence type="ECO:0000313" key="1">
    <source>
        <dbReference type="EMBL" id="WMV09565.1"/>
    </source>
</evidence>